<comment type="caution">
    <text evidence="4">The sequence shown here is derived from an EMBL/GenBank/DDBJ whole genome shotgun (WGS) entry which is preliminary data.</text>
</comment>
<evidence type="ECO:0000256" key="2">
    <source>
        <dbReference type="ARBA" id="ARBA00023287"/>
    </source>
</evidence>
<keyword evidence="3" id="KW-0472">Membrane</keyword>
<sequence length="142" mass="15784">MDSKPNGFTLIETVVALSIFLLLASFSPLLIKVLSPPAENRVPAEELESFYLSIGPLIREASQVTATGDRLNLTSDSGQQVTFSFYENKIRKQVNGQGHEIWLFSVKQFRPIITDSSVTLVITDIASHVYKRVFVRKTGISP</sequence>
<dbReference type="InterPro" id="IPR012902">
    <property type="entry name" value="N_methyl_site"/>
</dbReference>
<dbReference type="Pfam" id="PF15980">
    <property type="entry name" value="ComGF"/>
    <property type="match status" value="1"/>
</dbReference>
<dbReference type="InterPro" id="IPR016977">
    <property type="entry name" value="ComGF"/>
</dbReference>
<evidence type="ECO:0000313" key="4">
    <source>
        <dbReference type="EMBL" id="MDN4525302.1"/>
    </source>
</evidence>
<dbReference type="Pfam" id="PF07963">
    <property type="entry name" value="N_methyl"/>
    <property type="match status" value="1"/>
</dbReference>
<feature type="transmembrane region" description="Helical" evidence="3">
    <location>
        <begin position="6"/>
        <end position="31"/>
    </location>
</feature>
<keyword evidence="5" id="KW-1185">Reference proteome</keyword>
<accession>A0ABT8HYH0</accession>
<keyword evidence="3" id="KW-1133">Transmembrane helix</keyword>
<comment type="subcellular location">
    <subcellularLocation>
        <location evidence="1">Cell surface</location>
    </subcellularLocation>
</comment>
<gene>
    <name evidence="4" type="ORF">QYB97_12485</name>
</gene>
<dbReference type="EMBL" id="JAUHTR010000006">
    <property type="protein sequence ID" value="MDN4525302.1"/>
    <property type="molecule type" value="Genomic_DNA"/>
</dbReference>
<organism evidence="4 5">
    <name type="scientific">Fictibacillus fluitans</name>
    <dbReference type="NCBI Taxonomy" id="3058422"/>
    <lineage>
        <taxon>Bacteria</taxon>
        <taxon>Bacillati</taxon>
        <taxon>Bacillota</taxon>
        <taxon>Bacilli</taxon>
        <taxon>Bacillales</taxon>
        <taxon>Fictibacillaceae</taxon>
        <taxon>Fictibacillus</taxon>
    </lineage>
</organism>
<protein>
    <submittedName>
        <fullName evidence="4">Competence type IV pilus minor pilin ComGF</fullName>
    </submittedName>
</protein>
<keyword evidence="3" id="KW-0812">Transmembrane</keyword>
<evidence type="ECO:0000313" key="5">
    <source>
        <dbReference type="Proteomes" id="UP001172721"/>
    </source>
</evidence>
<keyword evidence="2" id="KW-0178">Competence</keyword>
<proteinExistence type="predicted"/>
<reference evidence="4" key="1">
    <citation type="submission" date="2023-07" db="EMBL/GenBank/DDBJ databases">
        <title>Fictibacillus sp. isolated from freshwater pond.</title>
        <authorList>
            <person name="Kirdat K."/>
            <person name="Bhat A."/>
            <person name="Mourya A."/>
            <person name="Yadav A."/>
        </authorList>
    </citation>
    <scope>NUCLEOTIDE SEQUENCE</scope>
    <source>
        <strain evidence="4">NE201</strain>
    </source>
</reference>
<dbReference type="NCBIfam" id="TIGR02532">
    <property type="entry name" value="IV_pilin_GFxxxE"/>
    <property type="match status" value="1"/>
</dbReference>
<name>A0ABT8HYH0_9BACL</name>
<evidence type="ECO:0000256" key="1">
    <source>
        <dbReference type="ARBA" id="ARBA00004241"/>
    </source>
</evidence>
<evidence type="ECO:0000256" key="3">
    <source>
        <dbReference type="SAM" id="Phobius"/>
    </source>
</evidence>
<dbReference type="RefSeq" id="WP_301166342.1">
    <property type="nucleotide sequence ID" value="NZ_JAUHTR010000006.1"/>
</dbReference>
<dbReference type="Proteomes" id="UP001172721">
    <property type="component" value="Unassembled WGS sequence"/>
</dbReference>